<reference evidence="1 2" key="1">
    <citation type="submission" date="2020-04" db="EMBL/GenBank/DDBJ databases">
        <title>Perkinsus chesapeaki whole genome sequence.</title>
        <authorList>
            <person name="Bogema D.R."/>
        </authorList>
    </citation>
    <scope>NUCLEOTIDE SEQUENCE [LARGE SCALE GENOMIC DNA]</scope>
    <source>
        <strain evidence="1">ATCC PRA-425</strain>
    </source>
</reference>
<protein>
    <submittedName>
        <fullName evidence="1">DUF1620 super</fullName>
    </submittedName>
</protein>
<evidence type="ECO:0000313" key="2">
    <source>
        <dbReference type="Proteomes" id="UP000591131"/>
    </source>
</evidence>
<gene>
    <name evidence="1" type="primary">EMC1_1</name>
    <name evidence="1" type="ORF">FOL47_003594</name>
</gene>
<accession>A0A7J6KNZ9</accession>
<organism evidence="1 2">
    <name type="scientific">Perkinsus chesapeaki</name>
    <name type="common">Clam parasite</name>
    <name type="synonym">Perkinsus andrewsi</name>
    <dbReference type="NCBI Taxonomy" id="330153"/>
    <lineage>
        <taxon>Eukaryota</taxon>
        <taxon>Sar</taxon>
        <taxon>Alveolata</taxon>
        <taxon>Perkinsozoa</taxon>
        <taxon>Perkinsea</taxon>
        <taxon>Perkinsida</taxon>
        <taxon>Perkinsidae</taxon>
        <taxon>Perkinsus</taxon>
    </lineage>
</organism>
<sequence>VINFDICQSPTTKRPLIHIGTVDGHYIFDLDKSEMKEPKDTARGPVAVSCFLREDKPAVVFHNDQLANASSVFVDGEAIYLRVADKTIQGYRMKSNEALPTINTASAEEADFILRELKMPTLPAGSEFEVLENPKKFMKGKHVYSRKAGENVKFEIDFDDLTLRMKKGNKVLWTREESLSKPSQVVTLTE</sequence>
<evidence type="ECO:0000313" key="1">
    <source>
        <dbReference type="EMBL" id="KAF4648216.1"/>
    </source>
</evidence>
<name>A0A7J6KNZ9_PERCH</name>
<proteinExistence type="predicted"/>
<dbReference type="EMBL" id="JAAPAO010002118">
    <property type="protein sequence ID" value="KAF4648216.1"/>
    <property type="molecule type" value="Genomic_DNA"/>
</dbReference>
<keyword evidence="2" id="KW-1185">Reference proteome</keyword>
<comment type="caution">
    <text evidence="1">The sequence shown here is derived from an EMBL/GenBank/DDBJ whole genome shotgun (WGS) entry which is preliminary data.</text>
</comment>
<feature type="non-terminal residue" evidence="1">
    <location>
        <position position="1"/>
    </location>
</feature>
<dbReference type="Proteomes" id="UP000591131">
    <property type="component" value="Unassembled WGS sequence"/>
</dbReference>
<dbReference type="AlphaFoldDB" id="A0A7J6KNZ9"/>
<feature type="non-terminal residue" evidence="1">
    <location>
        <position position="190"/>
    </location>
</feature>